<dbReference type="SUPFAM" id="SSF53955">
    <property type="entry name" value="Lysozyme-like"/>
    <property type="match status" value="1"/>
</dbReference>
<feature type="coiled-coil region" evidence="1">
    <location>
        <begin position="117"/>
        <end position="151"/>
    </location>
</feature>
<protein>
    <recommendedName>
        <fullName evidence="5">Transglycosylase SLT domain-containing protein</fullName>
    </recommendedName>
</protein>
<dbReference type="PANTHER" id="PTHR12460">
    <property type="entry name" value="CYCLIN-DEPENDENT KINASE INHIBITOR-RELATED PROTEIN"/>
    <property type="match status" value="1"/>
</dbReference>
<evidence type="ECO:0000256" key="2">
    <source>
        <dbReference type="SAM" id="Phobius"/>
    </source>
</evidence>
<feature type="transmembrane region" description="Helical" evidence="2">
    <location>
        <begin position="1887"/>
        <end position="1920"/>
    </location>
</feature>
<accession>A0A9X2E8A5</accession>
<dbReference type="CDD" id="cd13402">
    <property type="entry name" value="LT_TF-like"/>
    <property type="match status" value="1"/>
</dbReference>
<reference evidence="3" key="1">
    <citation type="submission" date="2022-06" db="EMBL/GenBank/DDBJ databases">
        <title>Novel species in genus nocardia.</title>
        <authorList>
            <person name="Li F."/>
        </authorList>
    </citation>
    <scope>NUCLEOTIDE SEQUENCE</scope>
    <source>
        <strain evidence="3">CDC141</strain>
    </source>
</reference>
<keyword evidence="2" id="KW-1133">Transmembrane helix</keyword>
<proteinExistence type="predicted"/>
<feature type="transmembrane region" description="Helical" evidence="2">
    <location>
        <begin position="1926"/>
        <end position="1952"/>
    </location>
</feature>
<dbReference type="InterPro" id="IPR023346">
    <property type="entry name" value="Lysozyme-like_dom_sf"/>
</dbReference>
<evidence type="ECO:0008006" key="5">
    <source>
        <dbReference type="Google" id="ProtNLM"/>
    </source>
</evidence>
<dbReference type="Proteomes" id="UP001139157">
    <property type="component" value="Unassembled WGS sequence"/>
</dbReference>
<dbReference type="InterPro" id="IPR016024">
    <property type="entry name" value="ARM-type_fold"/>
</dbReference>
<dbReference type="SUPFAM" id="SSF48371">
    <property type="entry name" value="ARM repeat"/>
    <property type="match status" value="1"/>
</dbReference>
<feature type="coiled-coil region" evidence="1">
    <location>
        <begin position="447"/>
        <end position="530"/>
    </location>
</feature>
<keyword evidence="2" id="KW-0812">Transmembrane</keyword>
<keyword evidence="4" id="KW-1185">Reference proteome</keyword>
<dbReference type="RefSeq" id="WP_251912878.1">
    <property type="nucleotide sequence ID" value="NZ_JAMRXG010000006.1"/>
</dbReference>
<evidence type="ECO:0000313" key="4">
    <source>
        <dbReference type="Proteomes" id="UP001139157"/>
    </source>
</evidence>
<sequence length="2038" mass="211946">MTAPVGSVRLEIDGDASRFERELQRAVVGAMRDVQRDLARNGLQVHFELADLRADTARATQDAQKVADKTPITVPVDADTSGALGDVAAMRRQVQAATPPIHQQIRVEVDRGSTAAARAVITDTAAAERELQRAQRDSVAAENALVAARKRATSQLADIDLAVRRNAIAQREAAAAVAKARAELDALGDGNDPDGSLREAAALRVEKAELKVLEARRESTRLIDRATEATARLAQAEHRAAAAARAPGPSAGPVGGGDTDRLRVQAEASRASFARLGGEIGSVAATATKLGAVTAALAAIGGAAGLAGGAIGGLAVAGAALGPAFGAGIGTVVVGLQGMKDAFDAVAAASEAGPAEAEAHAKAVAAAQDQLASALDGAQSAQRSLTSAQRDAEDAARDIGDAYKQAGEDLEDLQFKLRGSVIDQKEAALAVRQAQRDLNKASDPEKREEALVRLERAQLRYDQALENGRDVAAEAAEAEAKGLDGNARVVAAKDRAAAANDRVAAAQDAVNRANAQVAKAQQAVTDAQNAATPSAEKLAQALAKLAPNAAAFVTAAQALAPAWDAVRKSVQDNLFEGGADTLRQLADAVLPSLQTGMGAVATELNLGARGFADFLSSGEGLAALDAVFASTAELLRGMRDGSDGFLSGLAAMVQAAQPFAQQIGAAFGSVASALGAAFAQIADSGLLGQVLDGFAQALQGAGPLLADLVLSFSQLAAQVLPALAPLFDSLGQTLVAISPALGSLGGVFARSLAEVLPSLGEFISALAQGVEPILPVLIELLKSLFGALEPLIEPLSQIAVTIGQALIGAIDALAPSIGPLGEAFAAVLNAVAPLIPLIAENLSTVIQALAPALTDVANALAPVIAAFAEQMRPVIEQLAPILAAVAATIGLALADALTQIAPVVPDLVKSFAALVIAVVPLLPELARLAAEILPPLIDVLVQLSPFIIRAIDAFTWLVQNVIIPLVLPIFQQMTDQLGQNLQFLADAFHWWNGIVDTVLNAVTTGWNGLSETLTGIKDWIVGTVFKALGDAIVTVQGWFDTGVRGIGEIWARLQEIAKAPVRFVIETIWNNGLLKAWNAVARFLPGVDEIAPIPVPFHRGGILPGYTPGRDPHRFISTDGRMALALSGGEGIARPEVVRALGSGRWDAMNAAARTGGVSGVRRFFGFASGGVIPSTMWRLISERFPAMQWTSGLRPGAPDFHGRNMAGDFATAEVPSAQMKALARWIFENYGPESLELIHWPLDGWQNIDNGAPFDFGQPTNDQHRSHVHWAMDHPPDNSGDKPGGVGGVLRETASRLFGSIRDRVADVFDSMLSGIADAIPAFGGAFGALPRAVFDNFRQRMREFLTGHADTEDDKRQDVPPGGNVEMFRDLVRDLLGHYRLPLSLTNSTLRRMQQESGGRTDAVNLWDVNAQNGTPSVGLMQVIRPTYDAYKDPAFDKGPYLYGVSIDPAANVSSSMRYALARYGSLSAAYDRPGGYQRGGLVPGIGSGDIVPALLEPQEIIMNRRAAKAFGPLLLSMNRAVPRFQNGGIVEGLVGGIGAVPVAVVNWDAARGVLGAAPPAAPDVSAGSPPPSAAPASPAAPSMAEAAAAAATAAVGAFGEGLATVIGDTLKAWVVPVAQQTAEQAEQQRIQAAAEFAIEQQRFDEQGRLLSDTNALLQRNASSQELVTQEQTEQLRAQLNEIANRLTGGVLAPIMQSAVDAAIQVVQTWLKAGFSDVVAGTDRTTRAVENIDVGGGGGAAPPFGAPGSAFDAASAISQAVVQVADTAKQAFMSVATDIAKAALAQKPSKVDKSRGVLGRDISGGPLVDMIVRLTGVEIQIRDVLINTLDEITDFRKDLFQALEEAGALVSDTAVLMQRNESSRDLVLSEQNRINRELIKAVLRYLIVSVVIPIMTAILGAMIQLAATAIGAAIGSIIPGIGTAIGAAIGAVIGAALAGLAAVFVSTLAIGAGAAIDSFDSGGVGVGKGLMVKATSLRERVLDPQETNSYDRLARIADMLEAPSRHTTTVHAPIYMRGGERDADRVADRLLALMPK</sequence>
<evidence type="ECO:0000256" key="1">
    <source>
        <dbReference type="SAM" id="Coils"/>
    </source>
</evidence>
<dbReference type="EMBL" id="JAMRXG010000006">
    <property type="protein sequence ID" value="MCM6774963.1"/>
    <property type="molecule type" value="Genomic_DNA"/>
</dbReference>
<dbReference type="PANTHER" id="PTHR12460:SF38">
    <property type="entry name" value="KINETOPLAST-ASSOCIATED PROTEIN-LIKE PROTEIN"/>
    <property type="match status" value="1"/>
</dbReference>
<name>A0A9X2E8A5_9NOCA</name>
<comment type="caution">
    <text evidence="3">The sequence shown here is derived from an EMBL/GenBank/DDBJ whole genome shotgun (WGS) entry which is preliminary data.</text>
</comment>
<keyword evidence="2" id="KW-0472">Membrane</keyword>
<feature type="coiled-coil region" evidence="1">
    <location>
        <begin position="198"/>
        <end position="246"/>
    </location>
</feature>
<evidence type="ECO:0000313" key="3">
    <source>
        <dbReference type="EMBL" id="MCM6774963.1"/>
    </source>
</evidence>
<keyword evidence="1" id="KW-0175">Coiled coil</keyword>
<organism evidence="3 4">
    <name type="scientific">Nocardia pulmonis</name>
    <dbReference type="NCBI Taxonomy" id="2951408"/>
    <lineage>
        <taxon>Bacteria</taxon>
        <taxon>Bacillati</taxon>
        <taxon>Actinomycetota</taxon>
        <taxon>Actinomycetes</taxon>
        <taxon>Mycobacteriales</taxon>
        <taxon>Nocardiaceae</taxon>
        <taxon>Nocardia</taxon>
    </lineage>
</organism>
<gene>
    <name evidence="3" type="ORF">NDR86_15920</name>
</gene>